<name>A0ABV2RKS4_BRAJP</name>
<organism evidence="1 2">
    <name type="scientific">Bradyrhizobium japonicum</name>
    <dbReference type="NCBI Taxonomy" id="375"/>
    <lineage>
        <taxon>Bacteria</taxon>
        <taxon>Pseudomonadati</taxon>
        <taxon>Pseudomonadota</taxon>
        <taxon>Alphaproteobacteria</taxon>
        <taxon>Hyphomicrobiales</taxon>
        <taxon>Nitrobacteraceae</taxon>
        <taxon>Bradyrhizobium</taxon>
    </lineage>
</organism>
<dbReference type="Proteomes" id="UP001549291">
    <property type="component" value="Unassembled WGS sequence"/>
</dbReference>
<accession>A0ABV2RKS4</accession>
<gene>
    <name evidence="1" type="ORF">ABIF63_001649</name>
</gene>
<sequence length="118" mass="13099">MLQHIIVERDLLSAAPLGVAAFPLLGDLAPIGTRLLVEGRARRLIFGELAPIFEHRGRGPTLRKELRQQLGLGIANGGRQRVGLAAARSGREQDEREWNQREMFSNRMMHAALLAGIR</sequence>
<comment type="caution">
    <text evidence="1">The sequence shown here is derived from an EMBL/GenBank/DDBJ whole genome shotgun (WGS) entry which is preliminary data.</text>
</comment>
<protein>
    <submittedName>
        <fullName evidence="1">Uncharacterized protein</fullName>
    </submittedName>
</protein>
<evidence type="ECO:0000313" key="2">
    <source>
        <dbReference type="Proteomes" id="UP001549291"/>
    </source>
</evidence>
<evidence type="ECO:0000313" key="1">
    <source>
        <dbReference type="EMBL" id="MET4717543.1"/>
    </source>
</evidence>
<keyword evidence="2" id="KW-1185">Reference proteome</keyword>
<dbReference type="EMBL" id="JBEPTQ010000002">
    <property type="protein sequence ID" value="MET4717543.1"/>
    <property type="molecule type" value="Genomic_DNA"/>
</dbReference>
<reference evidence="1 2" key="1">
    <citation type="submission" date="2024-06" db="EMBL/GenBank/DDBJ databases">
        <title>Genomic Encyclopedia of Type Strains, Phase V (KMG-V): Genome sequencing to study the core and pangenomes of soil and plant-associated prokaryotes.</title>
        <authorList>
            <person name="Whitman W."/>
        </authorList>
    </citation>
    <scope>NUCLEOTIDE SEQUENCE [LARGE SCALE GENOMIC DNA]</scope>
    <source>
        <strain evidence="1 2">USDA 160</strain>
    </source>
</reference>
<proteinExistence type="predicted"/>